<keyword evidence="5 6" id="KW-0472">Membrane</keyword>
<evidence type="ECO:0000259" key="7">
    <source>
        <dbReference type="Pfam" id="PF09924"/>
    </source>
</evidence>
<dbReference type="InterPro" id="IPR046862">
    <property type="entry name" value="Rhomboid_2"/>
</dbReference>
<dbReference type="InterPro" id="IPR024320">
    <property type="entry name" value="LPG_synthase_C"/>
</dbReference>
<dbReference type="SUPFAM" id="SSF144091">
    <property type="entry name" value="Rhomboid-like"/>
    <property type="match status" value="1"/>
</dbReference>
<evidence type="ECO:0000256" key="3">
    <source>
        <dbReference type="ARBA" id="ARBA00022692"/>
    </source>
</evidence>
<keyword evidence="3 6" id="KW-0812">Transmembrane</keyword>
<feature type="transmembrane region" description="Helical" evidence="6">
    <location>
        <begin position="458"/>
        <end position="479"/>
    </location>
</feature>
<evidence type="ECO:0000256" key="2">
    <source>
        <dbReference type="ARBA" id="ARBA00022475"/>
    </source>
</evidence>
<feature type="transmembrane region" description="Helical" evidence="6">
    <location>
        <begin position="220"/>
        <end position="241"/>
    </location>
</feature>
<name>A0ABY6P3Y9_9NOCA</name>
<dbReference type="EMBL" id="CP110615">
    <property type="protein sequence ID" value="UZJ26371.1"/>
    <property type="molecule type" value="Genomic_DNA"/>
</dbReference>
<organism evidence="8 9">
    <name type="scientific">Rhodococcus antarcticus</name>
    <dbReference type="NCBI Taxonomy" id="2987751"/>
    <lineage>
        <taxon>Bacteria</taxon>
        <taxon>Bacillati</taxon>
        <taxon>Actinomycetota</taxon>
        <taxon>Actinomycetes</taxon>
        <taxon>Mycobacteriales</taxon>
        <taxon>Nocardiaceae</taxon>
        <taxon>Rhodococcus</taxon>
    </lineage>
</organism>
<keyword evidence="4 6" id="KW-1133">Transmembrane helix</keyword>
<feature type="transmembrane region" description="Helical" evidence="6">
    <location>
        <begin position="286"/>
        <end position="303"/>
    </location>
</feature>
<dbReference type="PANTHER" id="PTHR34697:SF2">
    <property type="entry name" value="PHOSPHATIDYLGLYCEROL LYSYLTRANSFERASE"/>
    <property type="match status" value="1"/>
</dbReference>
<evidence type="ECO:0000313" key="8">
    <source>
        <dbReference type="EMBL" id="UZJ26371.1"/>
    </source>
</evidence>
<feature type="transmembrane region" description="Helical" evidence="6">
    <location>
        <begin position="162"/>
        <end position="177"/>
    </location>
</feature>
<dbReference type="Proteomes" id="UP001164965">
    <property type="component" value="Chromosome"/>
</dbReference>
<proteinExistence type="predicted"/>
<protein>
    <submittedName>
        <fullName evidence="8">DUF2156 domain-containing protein</fullName>
    </submittedName>
</protein>
<evidence type="ECO:0000256" key="6">
    <source>
        <dbReference type="SAM" id="Phobius"/>
    </source>
</evidence>
<dbReference type="Pfam" id="PF20401">
    <property type="entry name" value="Rhomboid_2"/>
    <property type="match status" value="1"/>
</dbReference>
<feature type="transmembrane region" description="Helical" evidence="6">
    <location>
        <begin position="183"/>
        <end position="200"/>
    </location>
</feature>
<reference evidence="8" key="1">
    <citation type="submission" date="2022-10" db="EMBL/GenBank/DDBJ databases">
        <title>Rhodococcus sp.75.</title>
        <authorList>
            <person name="Sun M."/>
        </authorList>
    </citation>
    <scope>NUCLEOTIDE SEQUENCE</scope>
    <source>
        <strain evidence="8">75</strain>
    </source>
</reference>
<feature type="domain" description="Phosphatidylglycerol lysyltransferase C-terminal" evidence="7">
    <location>
        <begin position="495"/>
        <end position="797"/>
    </location>
</feature>
<dbReference type="InterPro" id="IPR051211">
    <property type="entry name" value="PG_lysyltransferase"/>
</dbReference>
<accession>A0ABY6P3Y9</accession>
<feature type="transmembrane region" description="Helical" evidence="6">
    <location>
        <begin position="315"/>
        <end position="335"/>
    </location>
</feature>
<keyword evidence="9" id="KW-1185">Reference proteome</keyword>
<evidence type="ECO:0000256" key="4">
    <source>
        <dbReference type="ARBA" id="ARBA00022989"/>
    </source>
</evidence>
<feature type="transmembrane region" description="Helical" evidence="6">
    <location>
        <begin position="140"/>
        <end position="157"/>
    </location>
</feature>
<feature type="transmembrane region" description="Helical" evidence="6">
    <location>
        <begin position="98"/>
        <end position="120"/>
    </location>
</feature>
<evidence type="ECO:0000313" key="9">
    <source>
        <dbReference type="Proteomes" id="UP001164965"/>
    </source>
</evidence>
<sequence length="835" mass="88699">MRALGVRVLGLARSAPVTLGLLVALWVVAVVTGSLVHGPSAHLTRMVAAGVRSLENGHLWTPLTAAAFAPGLPGYILGTVVVLALCVPSERRLGSSRFALAAVLTQVFGVLLALGVVRLVGLADAQWARELSRNPAVGPTTYAVGVAMVLSAGLGTLWRRRLRVGLLVVLATVMLYGGLLQDVVRFSCAVIGLLLGPVLLGRPRRGARLAGTRREGRVLVAIVVAASALGPVLAAFSPTAVGPLSVLQLLFTSAPPDAATVQDTCADPATTAESCRDLQTQLRLSGVGPSILSVLPSLLLVVLSDGLRRGRRAAWVAAVALHVLLVALSVFLLLHSTIGRSGRVVLTEALQHVRFVQTLTIPLVAPLVVLLVLVASRRLFDVAAPRRTYRRLALTAAGLVAALAVLYVVGGLVLGSGFDRRPGLLNLVKDVPQRFVPPGYLGALEPDFLPVSTPATLLFEWTGVVFWAVLAVLAVRSFLRPVTADDSSAGRGLELLRAHGGSHLSWMTTWTGNQRWFTPEGDGFVAYRVLLGVAVTTSDPVCATDRTATVVLGFADFCTANGWTPCFYSVTEPVRAATAALGWGELQVAEETVLPLTGLAFTGKKFQDVRSSFNKAAKEGITAEWLSFPTAPLALTEQIIAISEEWVADKGMPEMGFTLGGLTEVDDPAVRCLVAVDADRTVHGVTSWLPVHREGEVVGWTLDFMRRRTDGFRPAMEFLIASAALLLQEEGAELLSLSGAPLAKIDRGDGGESAPESTVQRLLELLGRSLEPVYGFRSLLAFKSKFQPEHVPLYMTYPDVAALPTIGNAIGRAYLPEVSFGQGLTLVRKLVRSRS</sequence>
<feature type="transmembrane region" description="Helical" evidence="6">
    <location>
        <begin position="355"/>
        <end position="380"/>
    </location>
</feature>
<feature type="transmembrane region" description="Helical" evidence="6">
    <location>
        <begin position="59"/>
        <end position="86"/>
    </location>
</feature>
<dbReference type="RefSeq" id="WP_265384475.1">
    <property type="nucleotide sequence ID" value="NZ_CP110615.1"/>
</dbReference>
<evidence type="ECO:0000256" key="1">
    <source>
        <dbReference type="ARBA" id="ARBA00004651"/>
    </source>
</evidence>
<dbReference type="Pfam" id="PF09924">
    <property type="entry name" value="LPG_synthase_C"/>
    <property type="match status" value="1"/>
</dbReference>
<feature type="transmembrane region" description="Helical" evidence="6">
    <location>
        <begin position="392"/>
        <end position="414"/>
    </location>
</feature>
<keyword evidence="2" id="KW-1003">Cell membrane</keyword>
<dbReference type="InterPro" id="IPR035952">
    <property type="entry name" value="Rhomboid-like_sf"/>
</dbReference>
<comment type="subcellular location">
    <subcellularLocation>
        <location evidence="1">Cell membrane</location>
        <topology evidence="1">Multi-pass membrane protein</topology>
    </subcellularLocation>
</comment>
<feature type="transmembrane region" description="Helical" evidence="6">
    <location>
        <begin position="21"/>
        <end position="39"/>
    </location>
</feature>
<evidence type="ECO:0000256" key="5">
    <source>
        <dbReference type="ARBA" id="ARBA00023136"/>
    </source>
</evidence>
<dbReference type="PANTHER" id="PTHR34697">
    <property type="entry name" value="PHOSPHATIDYLGLYCEROL LYSYLTRANSFERASE"/>
    <property type="match status" value="1"/>
</dbReference>
<gene>
    <name evidence="8" type="ORF">RHODO2019_08215</name>
</gene>